<evidence type="ECO:0000313" key="5">
    <source>
        <dbReference type="Proteomes" id="UP000606974"/>
    </source>
</evidence>
<dbReference type="PANTHER" id="PTHR24198:SF165">
    <property type="entry name" value="ANKYRIN REPEAT-CONTAINING PROTEIN-RELATED"/>
    <property type="match status" value="1"/>
</dbReference>
<feature type="repeat" description="ANK" evidence="3">
    <location>
        <begin position="127"/>
        <end position="159"/>
    </location>
</feature>
<dbReference type="AlphaFoldDB" id="A0A8H7AZM5"/>
<evidence type="ECO:0000313" key="4">
    <source>
        <dbReference type="EMBL" id="KAF7514055.1"/>
    </source>
</evidence>
<feature type="repeat" description="ANK" evidence="3">
    <location>
        <begin position="160"/>
        <end position="192"/>
    </location>
</feature>
<organism evidence="4 5">
    <name type="scientific">Endocarpon pusillum</name>
    <dbReference type="NCBI Taxonomy" id="364733"/>
    <lineage>
        <taxon>Eukaryota</taxon>
        <taxon>Fungi</taxon>
        <taxon>Dikarya</taxon>
        <taxon>Ascomycota</taxon>
        <taxon>Pezizomycotina</taxon>
        <taxon>Eurotiomycetes</taxon>
        <taxon>Chaetothyriomycetidae</taxon>
        <taxon>Verrucariales</taxon>
        <taxon>Verrucariaceae</taxon>
        <taxon>Endocarpon</taxon>
    </lineage>
</organism>
<keyword evidence="5" id="KW-1185">Reference proteome</keyword>
<accession>A0A8H7AZM5</accession>
<dbReference type="EMBL" id="JAACFV010000002">
    <property type="protein sequence ID" value="KAF7514055.1"/>
    <property type="molecule type" value="Genomic_DNA"/>
</dbReference>
<dbReference type="Gene3D" id="1.25.40.20">
    <property type="entry name" value="Ankyrin repeat-containing domain"/>
    <property type="match status" value="2"/>
</dbReference>
<dbReference type="InterPro" id="IPR002110">
    <property type="entry name" value="Ankyrin_rpt"/>
</dbReference>
<comment type="caution">
    <text evidence="4">The sequence shown here is derived from an EMBL/GenBank/DDBJ whole genome shotgun (WGS) entry which is preliminary data.</text>
</comment>
<proteinExistence type="predicted"/>
<dbReference type="PROSITE" id="PS50297">
    <property type="entry name" value="ANK_REP_REGION"/>
    <property type="match status" value="2"/>
</dbReference>
<dbReference type="PANTHER" id="PTHR24198">
    <property type="entry name" value="ANKYRIN REPEAT AND PROTEIN KINASE DOMAIN-CONTAINING PROTEIN"/>
    <property type="match status" value="1"/>
</dbReference>
<dbReference type="Proteomes" id="UP000606974">
    <property type="component" value="Unassembled WGS sequence"/>
</dbReference>
<feature type="repeat" description="ANK" evidence="3">
    <location>
        <begin position="23"/>
        <end position="55"/>
    </location>
</feature>
<dbReference type="PROSITE" id="PS50088">
    <property type="entry name" value="ANK_REPEAT"/>
    <property type="match status" value="3"/>
</dbReference>
<evidence type="ECO:0000256" key="1">
    <source>
        <dbReference type="ARBA" id="ARBA00022737"/>
    </source>
</evidence>
<keyword evidence="2 3" id="KW-0040">ANK repeat</keyword>
<protein>
    <submittedName>
        <fullName evidence="4">Uncharacterized protein</fullName>
    </submittedName>
</protein>
<dbReference type="SUPFAM" id="SSF48403">
    <property type="entry name" value="Ankyrin repeat"/>
    <property type="match status" value="1"/>
</dbReference>
<reference evidence="4" key="1">
    <citation type="submission" date="2020-02" db="EMBL/GenBank/DDBJ databases">
        <authorList>
            <person name="Palmer J.M."/>
        </authorList>
    </citation>
    <scope>NUCLEOTIDE SEQUENCE</scope>
    <source>
        <strain evidence="4">EPUS1.4</strain>
        <tissue evidence="4">Thallus</tissue>
    </source>
</reference>
<dbReference type="InterPro" id="IPR036770">
    <property type="entry name" value="Ankyrin_rpt-contain_sf"/>
</dbReference>
<evidence type="ECO:0000256" key="2">
    <source>
        <dbReference type="ARBA" id="ARBA00023043"/>
    </source>
</evidence>
<evidence type="ECO:0000256" key="3">
    <source>
        <dbReference type="PROSITE-ProRule" id="PRU00023"/>
    </source>
</evidence>
<dbReference type="SMART" id="SM00248">
    <property type="entry name" value="ANK"/>
    <property type="match status" value="3"/>
</dbReference>
<dbReference type="Pfam" id="PF12796">
    <property type="entry name" value="Ank_2"/>
    <property type="match status" value="1"/>
</dbReference>
<gene>
    <name evidence="4" type="ORF">GJ744_004380</name>
</gene>
<keyword evidence="1" id="KW-0677">Repeat</keyword>
<name>A0A8H7AZM5_9EURO</name>
<dbReference type="OrthoDB" id="5416940at2759"/>
<sequence length="194" mass="21174">MGLARVASMLLGATSNINAVDETGKTALAFAMERGFKKAVEFLLNRGACVDLRHGHGRAVLLHVTERSWHKAGEIIVGKAKSLLEDHAATYANDGVSFLLAAYEGKIDEVERLFELPNVSEDVNTDIGAMSLFLAIEREDLNMVQTFLNLGLNLNTKDNTGRASLHRATRRANEAMIKLLLECGAEMDCKDDDG</sequence>
<dbReference type="Pfam" id="PF00023">
    <property type="entry name" value="Ank"/>
    <property type="match status" value="1"/>
</dbReference>